<dbReference type="Proteomes" id="UP000298663">
    <property type="component" value="Unassembled WGS sequence"/>
</dbReference>
<dbReference type="EMBL" id="AZBU02000011">
    <property type="protein sequence ID" value="TKR61377.1"/>
    <property type="molecule type" value="Genomic_DNA"/>
</dbReference>
<keyword evidence="4" id="KW-1185">Reference proteome</keyword>
<evidence type="ECO:0000313" key="4">
    <source>
        <dbReference type="Proteomes" id="UP000298663"/>
    </source>
</evidence>
<comment type="caution">
    <text evidence="3">The sequence shown here is derived from an EMBL/GenBank/DDBJ whole genome shotgun (WGS) entry which is preliminary data.</text>
</comment>
<organism evidence="3 4">
    <name type="scientific">Steinernema carpocapsae</name>
    <name type="common">Entomopathogenic nematode</name>
    <dbReference type="NCBI Taxonomy" id="34508"/>
    <lineage>
        <taxon>Eukaryota</taxon>
        <taxon>Metazoa</taxon>
        <taxon>Ecdysozoa</taxon>
        <taxon>Nematoda</taxon>
        <taxon>Chromadorea</taxon>
        <taxon>Rhabditida</taxon>
        <taxon>Tylenchina</taxon>
        <taxon>Panagrolaimomorpha</taxon>
        <taxon>Strongyloidoidea</taxon>
        <taxon>Steinernematidae</taxon>
        <taxon>Steinernema</taxon>
    </lineage>
</organism>
<feature type="compositionally biased region" description="Basic and acidic residues" evidence="1">
    <location>
        <begin position="129"/>
        <end position="139"/>
    </location>
</feature>
<dbReference type="InterPro" id="IPR040233">
    <property type="entry name" value="CCD97-like_C"/>
</dbReference>
<reference evidence="3 4" key="2">
    <citation type="journal article" date="2019" name="G3 (Bethesda)">
        <title>Hybrid Assembly of the Genome of the Entomopathogenic Nematode Steinernema carpocapsae Identifies the X-Chromosome.</title>
        <authorList>
            <person name="Serra L."/>
            <person name="Macchietto M."/>
            <person name="Macias-Munoz A."/>
            <person name="McGill C.J."/>
            <person name="Rodriguez I.M."/>
            <person name="Rodriguez B."/>
            <person name="Murad R."/>
            <person name="Mortazavi A."/>
        </authorList>
    </citation>
    <scope>NUCLEOTIDE SEQUENCE [LARGE SCALE GENOMIC DNA]</scope>
    <source>
        <strain evidence="3 4">ALL</strain>
    </source>
</reference>
<dbReference type="OrthoDB" id="333176at2759"/>
<reference evidence="3 4" key="1">
    <citation type="journal article" date="2015" name="Genome Biol.">
        <title>Comparative genomics of Steinernema reveals deeply conserved gene regulatory networks.</title>
        <authorList>
            <person name="Dillman A.R."/>
            <person name="Macchietto M."/>
            <person name="Porter C.F."/>
            <person name="Rogers A."/>
            <person name="Williams B."/>
            <person name="Antoshechkin I."/>
            <person name="Lee M.M."/>
            <person name="Goodwin Z."/>
            <person name="Lu X."/>
            <person name="Lewis E.E."/>
            <person name="Goodrich-Blair H."/>
            <person name="Stock S.P."/>
            <person name="Adams B.J."/>
            <person name="Sternberg P.W."/>
            <person name="Mortazavi A."/>
        </authorList>
    </citation>
    <scope>NUCLEOTIDE SEQUENCE [LARGE SCALE GENOMIC DNA]</scope>
    <source>
        <strain evidence="3 4">ALL</strain>
    </source>
</reference>
<dbReference type="STRING" id="34508.A0A4U5LYN7"/>
<dbReference type="AlphaFoldDB" id="A0A4U5LYN7"/>
<name>A0A4U5LYN7_STECR</name>
<evidence type="ECO:0000256" key="1">
    <source>
        <dbReference type="SAM" id="MobiDB-lite"/>
    </source>
</evidence>
<evidence type="ECO:0000313" key="3">
    <source>
        <dbReference type="EMBL" id="TKR61377.1"/>
    </source>
</evidence>
<gene>
    <name evidence="3" type="ORF">L596_028495</name>
</gene>
<feature type="region of interest" description="Disordered" evidence="1">
    <location>
        <begin position="49"/>
        <end position="70"/>
    </location>
</feature>
<accession>A0A4U5LYN7</accession>
<evidence type="ECO:0000259" key="2">
    <source>
        <dbReference type="Pfam" id="PF09747"/>
    </source>
</evidence>
<feature type="region of interest" description="Disordered" evidence="1">
    <location>
        <begin position="96"/>
        <end position="174"/>
    </location>
</feature>
<proteinExistence type="predicted"/>
<feature type="domain" description="CCD97-like C-terminal" evidence="2">
    <location>
        <begin position="1"/>
        <end position="169"/>
    </location>
</feature>
<protein>
    <recommendedName>
        <fullName evidence="2">CCD97-like C-terminal domain-containing protein</fullName>
    </recommendedName>
</protein>
<sequence length="174" mass="19782">MREREPFLFDKMVGRFLTDEEKVHLRPTVENTGTLSGLLEEFDQAQRVSDRRQDELSDGAVGKGPHFQRQPMPHLLAQASTSRSVADSILRHADQRMGVDNDFEPEFESDDESEEALKSVARKMQKVAVKHEDEEYKPMEEEESASGSSMDEGDDTLGQDMLREEFISTWNSGS</sequence>
<feature type="compositionally biased region" description="Acidic residues" evidence="1">
    <location>
        <begin position="101"/>
        <end position="114"/>
    </location>
</feature>
<dbReference type="Pfam" id="PF09747">
    <property type="entry name" value="CCD97-like_C"/>
    <property type="match status" value="1"/>
</dbReference>